<feature type="region of interest" description="Disordered" evidence="1">
    <location>
        <begin position="92"/>
        <end position="120"/>
    </location>
</feature>
<protein>
    <submittedName>
        <fullName evidence="3">Uncharacterized protein</fullName>
    </submittedName>
</protein>
<feature type="signal peptide" evidence="2">
    <location>
        <begin position="1"/>
        <end position="19"/>
    </location>
</feature>
<evidence type="ECO:0000313" key="3">
    <source>
        <dbReference type="EMBL" id="MEE2059623.1"/>
    </source>
</evidence>
<comment type="caution">
    <text evidence="3">The sequence shown here is derived from an EMBL/GenBank/DDBJ whole genome shotgun (WGS) entry which is preliminary data.</text>
</comment>
<name>A0ABU7LDK3_9NOCA</name>
<feature type="region of interest" description="Disordered" evidence="1">
    <location>
        <begin position="20"/>
        <end position="57"/>
    </location>
</feature>
<dbReference type="RefSeq" id="WP_330134846.1">
    <property type="nucleotide sequence ID" value="NZ_JAUTXY010000009.1"/>
</dbReference>
<proteinExistence type="predicted"/>
<sequence length="120" mass="12389">MKKTLAALLGAGVVLLAAACGSSEESSDSTEDTTTTSTSASAESGTPSSPAVNLGDSYEDNCAAMLPYLDELEEWGQDRTVAAAAVAEAQQQLPEWENLSEEEQADTLQAIEDAGKGQCS</sequence>
<organism evidence="3 4">
    <name type="scientific">Rhodococcus artemisiae</name>
    <dbReference type="NCBI Taxonomy" id="714159"/>
    <lineage>
        <taxon>Bacteria</taxon>
        <taxon>Bacillati</taxon>
        <taxon>Actinomycetota</taxon>
        <taxon>Actinomycetes</taxon>
        <taxon>Mycobacteriales</taxon>
        <taxon>Nocardiaceae</taxon>
        <taxon>Rhodococcus</taxon>
    </lineage>
</organism>
<evidence type="ECO:0000256" key="1">
    <source>
        <dbReference type="SAM" id="MobiDB-lite"/>
    </source>
</evidence>
<feature type="compositionally biased region" description="Low complexity" evidence="1">
    <location>
        <begin position="32"/>
        <end position="50"/>
    </location>
</feature>
<dbReference type="PROSITE" id="PS51257">
    <property type="entry name" value="PROKAR_LIPOPROTEIN"/>
    <property type="match status" value="1"/>
</dbReference>
<accession>A0ABU7LDK3</accession>
<dbReference type="Proteomes" id="UP001336020">
    <property type="component" value="Unassembled WGS sequence"/>
</dbReference>
<reference evidence="3 4" key="1">
    <citation type="submission" date="2023-07" db="EMBL/GenBank/DDBJ databases">
        <authorList>
            <person name="Girao M."/>
            <person name="Carvalho M.F."/>
        </authorList>
    </citation>
    <scope>NUCLEOTIDE SEQUENCE [LARGE SCALE GENOMIC DNA]</scope>
    <source>
        <strain evidence="3 4">YIM65754</strain>
    </source>
</reference>
<dbReference type="EMBL" id="JAUTXY010000009">
    <property type="protein sequence ID" value="MEE2059623.1"/>
    <property type="molecule type" value="Genomic_DNA"/>
</dbReference>
<evidence type="ECO:0000313" key="4">
    <source>
        <dbReference type="Proteomes" id="UP001336020"/>
    </source>
</evidence>
<feature type="chain" id="PRO_5045609117" evidence="2">
    <location>
        <begin position="20"/>
        <end position="120"/>
    </location>
</feature>
<evidence type="ECO:0000256" key="2">
    <source>
        <dbReference type="SAM" id="SignalP"/>
    </source>
</evidence>
<keyword evidence="4" id="KW-1185">Reference proteome</keyword>
<gene>
    <name evidence="3" type="ORF">Q7514_19065</name>
</gene>
<keyword evidence="2" id="KW-0732">Signal</keyword>